<reference evidence="6" key="1">
    <citation type="submission" date="2020-05" db="EMBL/GenBank/DDBJ databases">
        <authorList>
            <person name="Chiriac C."/>
            <person name="Salcher M."/>
            <person name="Ghai R."/>
            <person name="Kavagutti S V."/>
        </authorList>
    </citation>
    <scope>NUCLEOTIDE SEQUENCE</scope>
</reference>
<dbReference type="Pfam" id="PF03069">
    <property type="entry name" value="FmdA_AmdA"/>
    <property type="match status" value="2"/>
</dbReference>
<dbReference type="EMBL" id="CAFBQD010000014">
    <property type="protein sequence ID" value="CAB5048947.1"/>
    <property type="molecule type" value="Genomic_DNA"/>
</dbReference>
<dbReference type="AlphaFoldDB" id="A0A6J7T6Z2"/>
<dbReference type="EMBL" id="CAFBQM010000007">
    <property type="protein sequence ID" value="CAB5054289.1"/>
    <property type="molecule type" value="Genomic_DNA"/>
</dbReference>
<evidence type="ECO:0000313" key="2">
    <source>
        <dbReference type="EMBL" id="CAB4765486.1"/>
    </source>
</evidence>
<dbReference type="GO" id="GO:0016811">
    <property type="term" value="F:hydrolase activity, acting on carbon-nitrogen (but not peptide) bonds, in linear amides"/>
    <property type="evidence" value="ECO:0007669"/>
    <property type="project" value="InterPro"/>
</dbReference>
<dbReference type="Gene3D" id="3.10.28.20">
    <property type="entry name" value="Acetamidase/Formamidase-like domains"/>
    <property type="match status" value="1"/>
</dbReference>
<evidence type="ECO:0000313" key="4">
    <source>
        <dbReference type="EMBL" id="CAB4854688.1"/>
    </source>
</evidence>
<sequence>MNSIGFFENLQIKCAQNLKKIKEMGYRFQMNPTVKISRDQHIWAFSADMKPVVSVEPGTVIEIEIWDCFTGQVQSESDTLLTLDMTRINSATGPIEVIGAEPGDSISVTIMDIKPGPKGAGMVIPQWGQLIEHTTAPQTRIFAVQDGTITMESNGVTFPTRPMFGVIGVAPASGEIGTFYADHHGGNMDDYLNGIGATVHLPVFQPGGQLAIGDMHASMGDGEISGTGVEIGGTGLIKVDLIKGNSGGWPITELKDSWVTHGTGSNIQDALKHACEEAAKLLVDHWGFTIEDAFIFLSVAGDLGIAQNCHPMPDGFAVAKMRVPKISRAPKPFNRK</sequence>
<evidence type="ECO:0000313" key="6">
    <source>
        <dbReference type="EMBL" id="CAB5048947.1"/>
    </source>
</evidence>
<dbReference type="Gene3D" id="2.60.120.580">
    <property type="entry name" value="Acetamidase/Formamidase-like domains"/>
    <property type="match status" value="2"/>
</dbReference>
<evidence type="ECO:0000313" key="5">
    <source>
        <dbReference type="EMBL" id="CAB4983227.1"/>
    </source>
</evidence>
<dbReference type="SUPFAM" id="SSF141130">
    <property type="entry name" value="Acetamidase/Formamidase-like"/>
    <property type="match status" value="1"/>
</dbReference>
<dbReference type="InterPro" id="IPR004304">
    <property type="entry name" value="FmdA_AmdA"/>
</dbReference>
<name>A0A6J7T6Z2_9ZZZZ</name>
<dbReference type="EMBL" id="CAFBOQ010000011">
    <property type="protein sequence ID" value="CAB4983227.1"/>
    <property type="molecule type" value="Genomic_DNA"/>
</dbReference>
<evidence type="ECO:0000313" key="7">
    <source>
        <dbReference type="EMBL" id="CAB5054289.1"/>
    </source>
</evidence>
<dbReference type="EMBL" id="CAEZZN010000016">
    <property type="protein sequence ID" value="CAB4765486.1"/>
    <property type="molecule type" value="Genomic_DNA"/>
</dbReference>
<dbReference type="PANTHER" id="PTHR31891:SF1">
    <property type="entry name" value="FORMAMIDASE C869.04-RELATED"/>
    <property type="match status" value="1"/>
</dbReference>
<dbReference type="EMBL" id="CAFAAU010000010">
    <property type="protein sequence ID" value="CAB4803612.1"/>
    <property type="molecule type" value="Genomic_DNA"/>
</dbReference>
<evidence type="ECO:0000313" key="3">
    <source>
        <dbReference type="EMBL" id="CAB4803612.1"/>
    </source>
</evidence>
<accession>A0A6J7T6Z2</accession>
<dbReference type="PANTHER" id="PTHR31891">
    <property type="entry name" value="FORMAMIDASE C869.04-RELATED"/>
    <property type="match status" value="1"/>
</dbReference>
<dbReference type="EMBL" id="CAEZYA010000009">
    <property type="protein sequence ID" value="CAB4700571.1"/>
    <property type="molecule type" value="Genomic_DNA"/>
</dbReference>
<gene>
    <name evidence="1" type="ORF">UFOPK2627_00454</name>
    <name evidence="2" type="ORF">UFOPK2879_00634</name>
    <name evidence="3" type="ORF">UFOPK3078_00524</name>
    <name evidence="4" type="ORF">UFOPK3288_00919</name>
    <name evidence="5" type="ORF">UFOPK3990_00535</name>
    <name evidence="6" type="ORF">UFOPK4245_00713</name>
    <name evidence="7" type="ORF">UFOPK4337_00308</name>
</gene>
<proteinExistence type="predicted"/>
<dbReference type="EMBL" id="CAFBLC010000028">
    <property type="protein sequence ID" value="CAB4854688.1"/>
    <property type="molecule type" value="Genomic_DNA"/>
</dbReference>
<evidence type="ECO:0000313" key="1">
    <source>
        <dbReference type="EMBL" id="CAB4700571.1"/>
    </source>
</evidence>
<organism evidence="6">
    <name type="scientific">freshwater metagenome</name>
    <dbReference type="NCBI Taxonomy" id="449393"/>
    <lineage>
        <taxon>unclassified sequences</taxon>
        <taxon>metagenomes</taxon>
        <taxon>ecological metagenomes</taxon>
    </lineage>
</organism>
<protein>
    <submittedName>
        <fullName evidence="6">Unannotated protein</fullName>
    </submittedName>
</protein>